<comment type="caution">
    <text evidence="1">The sequence shown here is derived from an EMBL/GenBank/DDBJ whole genome shotgun (WGS) entry which is preliminary data.</text>
</comment>
<organism evidence="1 2">
    <name type="scientific">Pseudomonas avellanae</name>
    <dbReference type="NCBI Taxonomy" id="46257"/>
    <lineage>
        <taxon>Bacteria</taxon>
        <taxon>Pseudomonadati</taxon>
        <taxon>Pseudomonadota</taxon>
        <taxon>Gammaproteobacteria</taxon>
        <taxon>Pseudomonadales</taxon>
        <taxon>Pseudomonadaceae</taxon>
        <taxon>Pseudomonas</taxon>
    </lineage>
</organism>
<feature type="non-terminal residue" evidence="1">
    <location>
        <position position="47"/>
    </location>
</feature>
<accession>A0A261WL22</accession>
<reference evidence="2" key="1">
    <citation type="journal article" date="2016" name="Sci. Rep.">
        <title>Genome analysis of the kiwifruit canker pathogen Pseudomonas syringae pv. actinidiae biovar 5.</title>
        <authorList>
            <person name="Fujikawa T."/>
            <person name="Sawada H."/>
        </authorList>
    </citation>
    <scope>NUCLEOTIDE SEQUENCE [LARGE SCALE GENOMIC DNA]</scope>
    <source>
        <strain evidence="2">MAFF 212061</strain>
    </source>
</reference>
<evidence type="ECO:0000313" key="2">
    <source>
        <dbReference type="Proteomes" id="UP000217163"/>
    </source>
</evidence>
<dbReference type="AlphaFoldDB" id="A0A261WL22"/>
<proteinExistence type="predicted"/>
<dbReference type="Proteomes" id="UP000217163">
    <property type="component" value="Unassembled WGS sequence"/>
</dbReference>
<gene>
    <name evidence="1" type="ORF">CFN58_09885</name>
</gene>
<dbReference type="EMBL" id="NKQU01000415">
    <property type="protein sequence ID" value="OZI86690.1"/>
    <property type="molecule type" value="Genomic_DNA"/>
</dbReference>
<evidence type="ECO:0000313" key="1">
    <source>
        <dbReference type="EMBL" id="OZI86690.1"/>
    </source>
</evidence>
<protein>
    <submittedName>
        <fullName evidence="1">MobD protein</fullName>
    </submittedName>
</protein>
<name>A0A261WL22_9PSED</name>
<sequence length="47" mass="5650">MFFNDEEAMLTLTKKELAVLDEAQPDYAVYLVETEHENSRWWRSDVE</sequence>